<feature type="active site" description="Proton acceptor; specific for D-alanine" evidence="4">
    <location>
        <position position="95"/>
    </location>
</feature>
<keyword evidence="2 4" id="KW-0663">Pyridoxal phosphate</keyword>
<dbReference type="PANTHER" id="PTHR30511:SF0">
    <property type="entry name" value="ALANINE RACEMASE, CATABOLIC-RELATED"/>
    <property type="match status" value="1"/>
</dbReference>
<accession>A0ABM7ERB5</accession>
<dbReference type="PROSITE" id="PS00395">
    <property type="entry name" value="ALANINE_RACEMASE"/>
    <property type="match status" value="1"/>
</dbReference>
<evidence type="ECO:0000313" key="7">
    <source>
        <dbReference type="Proteomes" id="UP000035063"/>
    </source>
</evidence>
<dbReference type="InterPro" id="IPR000821">
    <property type="entry name" value="Ala_racemase"/>
</dbReference>
<dbReference type="Pfam" id="PF01168">
    <property type="entry name" value="Ala_racemase_N"/>
    <property type="match status" value="1"/>
</dbReference>
<comment type="similarity">
    <text evidence="4">Belongs to the alanine racemase family.</text>
</comment>
<dbReference type="CDD" id="cd00430">
    <property type="entry name" value="PLPDE_III_AR"/>
    <property type="match status" value="1"/>
</dbReference>
<dbReference type="EMBL" id="AP012323">
    <property type="protein sequence ID" value="BAQ98534.1"/>
    <property type="molecule type" value="Genomic_DNA"/>
</dbReference>
<dbReference type="Gene3D" id="2.40.37.10">
    <property type="entry name" value="Lyase, Ornithine Decarboxylase, Chain A, domain 1"/>
    <property type="match status" value="1"/>
</dbReference>
<comment type="catalytic activity">
    <reaction evidence="4">
        <text>L-alanine = D-alanine</text>
        <dbReference type="Rhea" id="RHEA:20249"/>
        <dbReference type="ChEBI" id="CHEBI:57416"/>
        <dbReference type="ChEBI" id="CHEBI:57972"/>
        <dbReference type="EC" id="5.1.1.1"/>
    </reaction>
</comment>
<name>A0ABM7ERB5_BIFBI</name>
<reference evidence="6 7" key="1">
    <citation type="submission" date="2012-02" db="EMBL/GenBank/DDBJ databases">
        <title>Complete genome sequence of Bifidobacterium bifidum JCM 1255.</title>
        <authorList>
            <person name="Toh H."/>
            <person name="Oshima K."/>
            <person name="Morita H."/>
            <person name="Hattori M."/>
        </authorList>
    </citation>
    <scope>NUCLEOTIDE SEQUENCE [LARGE SCALE GENOMIC DNA]</scope>
    <source>
        <strain evidence="6 7">JCM 1255</strain>
    </source>
</reference>
<evidence type="ECO:0000256" key="4">
    <source>
        <dbReference type="HAMAP-Rule" id="MF_01201"/>
    </source>
</evidence>
<evidence type="ECO:0000259" key="5">
    <source>
        <dbReference type="SMART" id="SM01005"/>
    </source>
</evidence>
<dbReference type="Pfam" id="PF00842">
    <property type="entry name" value="Ala_racemase_C"/>
    <property type="match status" value="1"/>
</dbReference>
<dbReference type="EC" id="5.1.1.1" evidence="4"/>
<dbReference type="Proteomes" id="UP000035063">
    <property type="component" value="Chromosome"/>
</dbReference>
<comment type="cofactor">
    <cofactor evidence="1 4">
        <name>pyridoxal 5'-phosphate</name>
        <dbReference type="ChEBI" id="CHEBI:597326"/>
    </cofactor>
</comment>
<dbReference type="InterPro" id="IPR009006">
    <property type="entry name" value="Ala_racemase/Decarboxylase_C"/>
</dbReference>
<dbReference type="PRINTS" id="PR00992">
    <property type="entry name" value="ALARACEMASE"/>
</dbReference>
<feature type="active site" description="Proton acceptor; specific for L-alanine" evidence="4">
    <location>
        <position position="335"/>
    </location>
</feature>
<dbReference type="InterPro" id="IPR029066">
    <property type="entry name" value="PLP-binding_barrel"/>
</dbReference>
<dbReference type="SUPFAM" id="SSF51419">
    <property type="entry name" value="PLP-binding barrel"/>
    <property type="match status" value="1"/>
</dbReference>
<dbReference type="Gene3D" id="3.20.20.10">
    <property type="entry name" value="Alanine racemase"/>
    <property type="match status" value="1"/>
</dbReference>
<dbReference type="InterPro" id="IPR011079">
    <property type="entry name" value="Ala_racemase_C"/>
</dbReference>
<feature type="binding site" evidence="4">
    <location>
        <position position="197"/>
    </location>
    <ligand>
        <name>substrate</name>
    </ligand>
</feature>
<comment type="function">
    <text evidence="4">Catalyzes the interconversion of L-alanine and D-alanine. May also act on other amino acids.</text>
</comment>
<keyword evidence="7" id="KW-1185">Reference proteome</keyword>
<dbReference type="SUPFAM" id="SSF50621">
    <property type="entry name" value="Alanine racemase C-terminal domain-like"/>
    <property type="match status" value="1"/>
</dbReference>
<proteinExistence type="inferred from homology"/>
<gene>
    <name evidence="6" type="ORF">BBBF_1327</name>
</gene>
<dbReference type="InterPro" id="IPR001608">
    <property type="entry name" value="Ala_racemase_N"/>
</dbReference>
<dbReference type="PANTHER" id="PTHR30511">
    <property type="entry name" value="ALANINE RACEMASE"/>
    <property type="match status" value="1"/>
</dbReference>
<evidence type="ECO:0000256" key="3">
    <source>
        <dbReference type="ARBA" id="ARBA00023235"/>
    </source>
</evidence>
<evidence type="ECO:0000256" key="2">
    <source>
        <dbReference type="ARBA" id="ARBA00022898"/>
    </source>
</evidence>
<evidence type="ECO:0000256" key="1">
    <source>
        <dbReference type="ARBA" id="ARBA00001933"/>
    </source>
</evidence>
<protein>
    <recommendedName>
        <fullName evidence="4">Alanine racemase</fullName>
        <ecNumber evidence="4">5.1.1.1</ecNumber>
    </recommendedName>
</protein>
<dbReference type="HAMAP" id="MF_01201">
    <property type="entry name" value="Ala_racemase"/>
    <property type="match status" value="1"/>
</dbReference>
<dbReference type="SMART" id="SM01005">
    <property type="entry name" value="Ala_racemase_C"/>
    <property type="match status" value="1"/>
</dbReference>
<evidence type="ECO:0000313" key="6">
    <source>
        <dbReference type="EMBL" id="BAQ98534.1"/>
    </source>
</evidence>
<reference evidence="7" key="2">
    <citation type="journal article" date="2015" name="J. Biotechnol.">
        <title>Complete genome sequence of Bifidobacterium bifidum JCM 1255(T) isolated from feces of a breast-fed infant.</title>
        <authorList>
            <person name="Morita H."/>
            <person name="Toh H."/>
            <person name="Oshima K."/>
            <person name="Nakano A."/>
            <person name="Shindo C."/>
            <person name="Komiya K."/>
            <person name="Arakawa K."/>
            <person name="Suda W."/>
            <person name="Honda K."/>
            <person name="Hattori M."/>
        </authorList>
    </citation>
    <scope>NUCLEOTIDE SEQUENCE [LARGE SCALE GENOMIC DNA]</scope>
    <source>
        <strain evidence="7">JCM 1255</strain>
    </source>
</reference>
<feature type="modified residue" description="N6-(pyridoxal phosphate)lysine" evidence="4">
    <location>
        <position position="95"/>
    </location>
</feature>
<feature type="binding site" evidence="4">
    <location>
        <position position="399"/>
    </location>
    <ligand>
        <name>substrate</name>
    </ligand>
</feature>
<dbReference type="InterPro" id="IPR020622">
    <property type="entry name" value="Ala_racemase_pyridoxalP-BS"/>
</dbReference>
<keyword evidence="3 4" id="KW-0413">Isomerase</keyword>
<organism evidence="6 7">
    <name type="scientific">Bifidobacterium bifidum ATCC 29521 = JCM 1255 = DSM 20456</name>
    <dbReference type="NCBI Taxonomy" id="500634"/>
    <lineage>
        <taxon>Bacteria</taxon>
        <taxon>Bacillati</taxon>
        <taxon>Actinomycetota</taxon>
        <taxon>Actinomycetes</taxon>
        <taxon>Bifidobacteriales</taxon>
        <taxon>Bifidobacteriaceae</taxon>
        <taxon>Bifidobacterium</taxon>
    </lineage>
</organism>
<sequence length="484" mass="51608">MRRTTPLPAEVGFVPSCDALRHSSSCRATIRAMTLNAASELQFSSPAGEANYRAARRRYPAQAIVDLATLRDNMAHLVDVVGGPHSGTAVMGVVKADAYGHGLLPAALAALAGGATWLGTAQSHEALLLRKLGIGPDRCRILTWVYNGMDVPFDELIDNDIDISVGSLAGIDALADAARRLGKPARVHVKVDSGFGRNGFTPAGFDAALAKLVPLAHEGVLHIVGQWSHLAVADSPDVPEFVASTDRQIESFTEFTRRMEAAGIAPEIRHLANTAATLNRSEIHFELTRPGIGLYGYEPDPAMGTPRDWHLKPAMTLQAQLGTVKDVEAGHGVSYGRTYLTPDNTSTAIVPLGYADGIHRSASGFDMQGAKHVEKAGGPVRVMTSAGPRLLHVCGRVCMDQFIVDLHGSAAELGVHEGDTVELFGPGRGEQYGEPTADDWARAADTISYEVFTCLRNRIPRLYLHAADVLPAADLAKLDPASLL</sequence>
<comment type="pathway">
    <text evidence="4">Amino-acid biosynthesis; D-alanine biosynthesis; D-alanine from L-alanine: step 1/1.</text>
</comment>
<dbReference type="NCBIfam" id="TIGR00492">
    <property type="entry name" value="alr"/>
    <property type="match status" value="1"/>
</dbReference>
<feature type="domain" description="Alanine racemase C-terminal" evidence="5">
    <location>
        <begin position="314"/>
        <end position="464"/>
    </location>
</feature>